<dbReference type="EC" id="3.4.23.-" evidence="1"/>
<dbReference type="Pfam" id="PF03419">
    <property type="entry name" value="Peptidase_U4"/>
    <property type="match status" value="1"/>
</dbReference>
<comment type="function">
    <text evidence="1">Probable aspartic protease that is responsible for the proteolytic cleavage of the RNA polymerase sigma E factor (SigE/spoIIGB) to yield the active peptide in the mother cell during sporulation. Responds to a signal from the forespore that is triggered by the extracellular signal protein SpoIIR.</text>
</comment>
<comment type="caution">
    <text evidence="3">The sequence shown here is derived from an EMBL/GenBank/DDBJ whole genome shotgun (WGS) entry which is preliminary data.</text>
</comment>
<keyword evidence="1" id="KW-0378">Hydrolase</keyword>
<dbReference type="Proteomes" id="UP001597221">
    <property type="component" value="Unassembled WGS sequence"/>
</dbReference>
<keyword evidence="1" id="KW-0645">Protease</keyword>
<sequence>MTIYLDAIWLLNFLLDFMLLLLTDKLARLHTSRLRLAFGAFVASLIVPITILFPDSFFTSIIGKLLFSMLIILASFGFNKISQVLKLLALFYMMSFSVGGGLIAIHFIAEQPFTISQSGFLTYNTGYGDPISWLFVVVFFPVVWIFTKQRMDKHVQDKIRYDMKIPVSIKIKGESHYTNGFIDSGNQLIDPFTKKPVIICDEEFLSDWFEQSEWDQLEKAYHHLDMDQIPKAWIDYLRIIPYQGVEGGNGFIFTIVPDEMIIHYDSKEIYTRNFLVGIQFGNLTKDGNYNCLLQPELIQSAITYSA</sequence>
<gene>
    <name evidence="3" type="primary">spoIIGA</name>
    <name evidence="3" type="ORF">ACFSBH_08090</name>
</gene>
<dbReference type="EMBL" id="JBHUDE010000040">
    <property type="protein sequence ID" value="MFD1607609.1"/>
    <property type="molecule type" value="Genomic_DNA"/>
</dbReference>
<keyword evidence="1" id="KW-0749">Sporulation</keyword>
<dbReference type="RefSeq" id="WP_251510972.1">
    <property type="nucleotide sequence ID" value="NZ_JAMBON010000001.1"/>
</dbReference>
<organism evidence="3 4">
    <name type="scientific">Oceanobacillus luteolus</name>
    <dbReference type="NCBI Taxonomy" id="1274358"/>
    <lineage>
        <taxon>Bacteria</taxon>
        <taxon>Bacillati</taxon>
        <taxon>Bacillota</taxon>
        <taxon>Bacilli</taxon>
        <taxon>Bacillales</taxon>
        <taxon>Bacillaceae</taxon>
        <taxon>Oceanobacillus</taxon>
    </lineage>
</organism>
<name>A0ABW4HS38_9BACI</name>
<dbReference type="InterPro" id="IPR005081">
    <property type="entry name" value="SpoIIGA"/>
</dbReference>
<protein>
    <recommendedName>
        <fullName evidence="1">Sporulation sigma-E factor-processing peptidase</fullName>
        <ecNumber evidence="1">3.4.23.-</ecNumber>
    </recommendedName>
    <alternativeName>
        <fullName evidence="1">Membrane-associated aspartic protease</fullName>
    </alternativeName>
    <alternativeName>
        <fullName evidence="1">Stage II sporulation protein GA</fullName>
    </alternativeName>
</protein>
<feature type="transmembrane region" description="Helical" evidence="2">
    <location>
        <begin position="90"/>
        <end position="109"/>
    </location>
</feature>
<comment type="subunit">
    <text evidence="1">Self-associates. Interacts with SigE. Interacts with SpoIIR.</text>
</comment>
<keyword evidence="2" id="KW-0812">Transmembrane</keyword>
<dbReference type="NCBIfam" id="TIGR02854">
    <property type="entry name" value="spore_II_GA"/>
    <property type="match status" value="1"/>
</dbReference>
<feature type="transmembrane region" description="Helical" evidence="2">
    <location>
        <begin position="57"/>
        <end position="78"/>
    </location>
</feature>
<proteinExistence type="inferred from homology"/>
<reference evidence="4" key="1">
    <citation type="journal article" date="2019" name="Int. J. Syst. Evol. Microbiol.">
        <title>The Global Catalogue of Microorganisms (GCM) 10K type strain sequencing project: providing services to taxonomists for standard genome sequencing and annotation.</title>
        <authorList>
            <consortium name="The Broad Institute Genomics Platform"/>
            <consortium name="The Broad Institute Genome Sequencing Center for Infectious Disease"/>
            <person name="Wu L."/>
            <person name="Ma J."/>
        </authorList>
    </citation>
    <scope>NUCLEOTIDE SEQUENCE [LARGE SCALE GENOMIC DNA]</scope>
    <source>
        <strain evidence="4">CGMCC 1.12376</strain>
    </source>
</reference>
<keyword evidence="2" id="KW-1133">Transmembrane helix</keyword>
<feature type="transmembrane region" description="Helical" evidence="2">
    <location>
        <begin position="131"/>
        <end position="147"/>
    </location>
</feature>
<evidence type="ECO:0000256" key="2">
    <source>
        <dbReference type="SAM" id="Phobius"/>
    </source>
</evidence>
<keyword evidence="1" id="KW-1003">Cell membrane</keyword>
<feature type="transmembrane region" description="Helical" evidence="2">
    <location>
        <begin position="6"/>
        <end position="22"/>
    </location>
</feature>
<accession>A0ABW4HS38</accession>
<feature type="transmembrane region" description="Helical" evidence="2">
    <location>
        <begin position="34"/>
        <end position="51"/>
    </location>
</feature>
<comment type="subcellular location">
    <subcellularLocation>
        <location evidence="1">Cell membrane</location>
    </subcellularLocation>
</comment>
<comment type="similarity">
    <text evidence="1">Belongs to the peptidase U4 family.</text>
</comment>
<evidence type="ECO:0000313" key="4">
    <source>
        <dbReference type="Proteomes" id="UP001597221"/>
    </source>
</evidence>
<keyword evidence="1" id="KW-0064">Aspartyl protease</keyword>
<dbReference type="PIRSF" id="PIRSF018571">
    <property type="entry name" value="SpoIIGA"/>
    <property type="match status" value="1"/>
</dbReference>
<keyword evidence="1 2" id="KW-0472">Membrane</keyword>
<evidence type="ECO:0000313" key="3">
    <source>
        <dbReference type="EMBL" id="MFD1607609.1"/>
    </source>
</evidence>
<evidence type="ECO:0000256" key="1">
    <source>
        <dbReference type="PIRNR" id="PIRNR018571"/>
    </source>
</evidence>
<keyword evidence="4" id="KW-1185">Reference proteome</keyword>